<reference evidence="2 3" key="1">
    <citation type="submission" date="2016-09" db="EMBL/GenBank/DDBJ databases">
        <title>Couchioplanes caeruleus draft genome sequence.</title>
        <authorList>
            <person name="Sheehan J."/>
            <person name="Caffrey P."/>
        </authorList>
    </citation>
    <scope>NUCLEOTIDE SEQUENCE [LARGE SCALE GENOMIC DNA]</scope>
    <source>
        <strain evidence="2 3">DSM 43634</strain>
    </source>
</reference>
<evidence type="ECO:0000313" key="2">
    <source>
        <dbReference type="EMBL" id="OJF14860.1"/>
    </source>
</evidence>
<evidence type="ECO:0000313" key="3">
    <source>
        <dbReference type="Proteomes" id="UP000182486"/>
    </source>
</evidence>
<keyword evidence="3" id="KW-1185">Reference proteome</keyword>
<dbReference type="AlphaFoldDB" id="A0A1K0GU80"/>
<dbReference type="EMBL" id="MEIA01000078">
    <property type="protein sequence ID" value="OJF14860.1"/>
    <property type="molecule type" value="Genomic_DNA"/>
</dbReference>
<comment type="caution">
    <text evidence="2">The sequence shown here is derived from an EMBL/GenBank/DDBJ whole genome shotgun (WGS) entry which is preliminary data.</text>
</comment>
<sequence>MEQTTIMAILLALAGALAGLFLLLLLLARLFRRAGAEPVRPHGPGGAHPAAPPAPVPHLPAVAAAAGVGPRSSPPVRLAPRPMRQPAPLASSPERVTPAARRAAGNSGASRFSPASRPARVQA</sequence>
<feature type="compositionally biased region" description="Low complexity" evidence="1">
    <location>
        <begin position="59"/>
        <end position="70"/>
    </location>
</feature>
<protein>
    <submittedName>
        <fullName evidence="2">Uncharacterized protein</fullName>
    </submittedName>
</protein>
<accession>A0A1K0GU80</accession>
<name>A0A1K0GU80_9ACTN</name>
<proteinExistence type="predicted"/>
<gene>
    <name evidence="2" type="ORF">BG844_07505</name>
</gene>
<organism evidence="2 3">
    <name type="scientific">Couchioplanes caeruleus subsp. caeruleus</name>
    <dbReference type="NCBI Taxonomy" id="56427"/>
    <lineage>
        <taxon>Bacteria</taxon>
        <taxon>Bacillati</taxon>
        <taxon>Actinomycetota</taxon>
        <taxon>Actinomycetes</taxon>
        <taxon>Micromonosporales</taxon>
        <taxon>Micromonosporaceae</taxon>
        <taxon>Couchioplanes</taxon>
    </lineage>
</organism>
<feature type="region of interest" description="Disordered" evidence="1">
    <location>
        <begin position="36"/>
        <end position="123"/>
    </location>
</feature>
<feature type="compositionally biased region" description="Low complexity" evidence="1">
    <location>
        <begin position="99"/>
        <end position="111"/>
    </location>
</feature>
<dbReference type="Proteomes" id="UP000182486">
    <property type="component" value="Unassembled WGS sequence"/>
</dbReference>
<evidence type="ECO:0000256" key="1">
    <source>
        <dbReference type="SAM" id="MobiDB-lite"/>
    </source>
</evidence>